<keyword evidence="3" id="KW-1185">Reference proteome</keyword>
<dbReference type="OrthoDB" id="8613448at2"/>
<sequence length="80" mass="8491">MKRSSLLLIVTITCIAACSHHENHRSASETAAITASDIQNAHLEAIITLDQIANETASGSSTPISHHHSAQPASTHLQNQ</sequence>
<protein>
    <submittedName>
        <fullName evidence="2">Uncharacterized protein</fullName>
    </submittedName>
</protein>
<proteinExistence type="predicted"/>
<dbReference type="RefSeq" id="WP_037404920.1">
    <property type="nucleotide sequence ID" value="NZ_JFZV01000001.1"/>
</dbReference>
<evidence type="ECO:0000256" key="1">
    <source>
        <dbReference type="SAM" id="MobiDB-lite"/>
    </source>
</evidence>
<dbReference type="Proteomes" id="UP000027170">
    <property type="component" value="Unassembled WGS sequence"/>
</dbReference>
<evidence type="ECO:0000313" key="3">
    <source>
        <dbReference type="Proteomes" id="UP000027170"/>
    </source>
</evidence>
<gene>
    <name evidence="2" type="ORF">SALWKB29_0074</name>
</gene>
<feature type="compositionally biased region" description="Polar residues" evidence="1">
    <location>
        <begin position="71"/>
        <end position="80"/>
    </location>
</feature>
<name>A0A066TLD7_9NEIS</name>
<reference evidence="2 3" key="1">
    <citation type="submission" date="2014-03" db="EMBL/GenBank/DDBJ databases">
        <title>The genomes of two eusocial bee gut symbionts.</title>
        <authorList>
            <person name="Kwong W.K."/>
            <person name="Engel P."/>
            <person name="Koch H."/>
            <person name="Moran N.A."/>
        </authorList>
    </citation>
    <scope>NUCLEOTIDE SEQUENCE [LARGE SCALE GENOMIC DNA]</scope>
    <source>
        <strain evidence="3">wkB29</strain>
    </source>
</reference>
<organism evidence="2 3">
    <name type="scientific">Snodgrassella communis</name>
    <dbReference type="NCBI Taxonomy" id="2946699"/>
    <lineage>
        <taxon>Bacteria</taxon>
        <taxon>Pseudomonadati</taxon>
        <taxon>Pseudomonadota</taxon>
        <taxon>Betaproteobacteria</taxon>
        <taxon>Neisseriales</taxon>
        <taxon>Neisseriaceae</taxon>
        <taxon>Snodgrassella</taxon>
    </lineage>
</organism>
<evidence type="ECO:0000313" key="2">
    <source>
        <dbReference type="EMBL" id="KDN15655.1"/>
    </source>
</evidence>
<accession>A0A066TLD7</accession>
<comment type="caution">
    <text evidence="2">The sequence shown here is derived from an EMBL/GenBank/DDBJ whole genome shotgun (WGS) entry which is preliminary data.</text>
</comment>
<feature type="region of interest" description="Disordered" evidence="1">
    <location>
        <begin position="57"/>
        <end position="80"/>
    </location>
</feature>
<dbReference type="EMBL" id="JFZV01000001">
    <property type="protein sequence ID" value="KDN15655.1"/>
    <property type="molecule type" value="Genomic_DNA"/>
</dbReference>
<dbReference type="AlphaFoldDB" id="A0A066TLD7"/>